<dbReference type="EMBL" id="CAUYUJ010004151">
    <property type="protein sequence ID" value="CAK0808353.1"/>
    <property type="molecule type" value="Genomic_DNA"/>
</dbReference>
<evidence type="ECO:0000256" key="6">
    <source>
        <dbReference type="ARBA" id="ARBA00022694"/>
    </source>
</evidence>
<evidence type="ECO:0000259" key="10">
    <source>
        <dbReference type="Pfam" id="PF02676"/>
    </source>
</evidence>
<keyword evidence="3" id="KW-0489">Methyltransferase</keyword>
<name>A0ABN9QR13_9DINO</name>
<dbReference type="SUPFAM" id="SSF111278">
    <property type="entry name" value="SSo0622-like"/>
    <property type="match status" value="1"/>
</dbReference>
<feature type="region of interest" description="Disordered" evidence="9">
    <location>
        <begin position="1"/>
        <end position="32"/>
    </location>
</feature>
<dbReference type="Gene3D" id="3.30.1960.10">
    <property type="entry name" value="tRNA wybutosine-synthesizing-like"/>
    <property type="match status" value="1"/>
</dbReference>
<evidence type="ECO:0000256" key="1">
    <source>
        <dbReference type="ARBA" id="ARBA00008569"/>
    </source>
</evidence>
<dbReference type="Proteomes" id="UP001189429">
    <property type="component" value="Unassembled WGS sequence"/>
</dbReference>
<dbReference type="Gene3D" id="3.30.300.110">
    <property type="entry name" value="Met-10+ protein-like domains"/>
    <property type="match status" value="1"/>
</dbReference>
<protein>
    <recommendedName>
        <fullName evidence="2">tRNA(Phe) 7-[(3-amino-3-carboxypropyl)-4-demethylwyosine(37)-N(4)]-methyltransferase</fullName>
        <ecNumber evidence="2">2.1.1.282</ecNumber>
    </recommendedName>
    <alternativeName>
        <fullName evidence="7">tRNA(Phe) 7-((3-amino-3-carboxypropyl)-4-demethylwyosine(37)-N(4))-methyltransferase</fullName>
    </alternativeName>
</protein>
<dbReference type="PANTHER" id="PTHR48418:SF1">
    <property type="entry name" value="TRNA WYBUTOSINE-SYNTHESIZING PROTEIN 3"/>
    <property type="match status" value="1"/>
</dbReference>
<evidence type="ECO:0000256" key="8">
    <source>
        <dbReference type="ARBA" id="ARBA00049202"/>
    </source>
</evidence>
<accession>A0ABN9QR13</accession>
<evidence type="ECO:0000313" key="11">
    <source>
        <dbReference type="EMBL" id="CAK0808353.1"/>
    </source>
</evidence>
<feature type="compositionally biased region" description="Low complexity" evidence="9">
    <location>
        <begin position="269"/>
        <end position="292"/>
    </location>
</feature>
<evidence type="ECO:0000256" key="9">
    <source>
        <dbReference type="SAM" id="MobiDB-lite"/>
    </source>
</evidence>
<evidence type="ECO:0000256" key="7">
    <source>
        <dbReference type="ARBA" id="ARBA00030554"/>
    </source>
</evidence>
<dbReference type="EC" id="2.1.1.282" evidence="2"/>
<comment type="caution">
    <text evidence="11">The sequence shown here is derived from an EMBL/GenBank/DDBJ whole genome shotgun (WGS) entry which is preliminary data.</text>
</comment>
<keyword evidence="5" id="KW-0949">S-adenosyl-L-methionine</keyword>
<comment type="catalytic activity">
    <reaction evidence="8">
        <text>4-demethyl-7-[(3S)-3-amino-3-carboxypropyl]wyosine(37) in tRNA(Phe) + S-adenosyl-L-methionine = 7-[(3S)-3-amino-3-carboxypropyl]wyosine(37) in tRNA(Phe) + S-adenosyl-L-homocysteine + H(+)</text>
        <dbReference type="Rhea" id="RHEA:36635"/>
        <dbReference type="Rhea" id="RHEA-COMP:10378"/>
        <dbReference type="Rhea" id="RHEA-COMP:10379"/>
        <dbReference type="ChEBI" id="CHEBI:15378"/>
        <dbReference type="ChEBI" id="CHEBI:57856"/>
        <dbReference type="ChEBI" id="CHEBI:59789"/>
        <dbReference type="ChEBI" id="CHEBI:73543"/>
        <dbReference type="ChEBI" id="CHEBI:73550"/>
        <dbReference type="EC" id="2.1.1.282"/>
    </reaction>
</comment>
<evidence type="ECO:0000256" key="5">
    <source>
        <dbReference type="ARBA" id="ARBA00022691"/>
    </source>
</evidence>
<dbReference type="InterPro" id="IPR003827">
    <property type="entry name" value="tRNA_yW-synthesising"/>
</dbReference>
<feature type="region of interest" description="Disordered" evidence="9">
    <location>
        <begin position="269"/>
        <end position="301"/>
    </location>
</feature>
<evidence type="ECO:0000256" key="3">
    <source>
        <dbReference type="ARBA" id="ARBA00022603"/>
    </source>
</evidence>
<gene>
    <name evidence="11" type="ORF">PCOR1329_LOCUS13981</name>
</gene>
<keyword evidence="12" id="KW-1185">Reference proteome</keyword>
<evidence type="ECO:0000256" key="4">
    <source>
        <dbReference type="ARBA" id="ARBA00022679"/>
    </source>
</evidence>
<comment type="similarity">
    <text evidence="1">Belongs to the TYW3 family.</text>
</comment>
<feature type="compositionally biased region" description="Polar residues" evidence="9">
    <location>
        <begin position="1"/>
        <end position="23"/>
    </location>
</feature>
<evidence type="ECO:0000256" key="2">
    <source>
        <dbReference type="ARBA" id="ARBA00012750"/>
    </source>
</evidence>
<evidence type="ECO:0000313" key="12">
    <source>
        <dbReference type="Proteomes" id="UP001189429"/>
    </source>
</evidence>
<sequence>MANAKPRNQQRSQGFLSRKQTFLSKDDKSSAGGIDAHAREVCAAINEREDAFTTSSCSGRAFLWRGQGVKSTSNFLRYRVTHELIPEAEPYFELAGLGAEVVDGAWEEQVLRTRVKAPQQARRPAPSCLAALAACSEGLCRGRCGSGAAAAGAAGPRPEGDPSVWLRFEPFILHVCCRDFAAAAAVIAAARQAFKNVGVQSWSEGKVMLAIWGDEGLDMALTDGSGRPLFVGQAGWLQELVNSRHRRNWAKIDRFTAALREAAQTPAAIGAASGPGSDCSGSEQGAGAAEEGLVGDDCQPRPARAAPRHFDVVGDVAVLSALPEGSEAGAVGRAVLKENARVKVVALRQGALQSDHRKPGPLLVISKEGRTGTDIRFRTLRSWRCNFSKVGVFALFQDLALSRIDLARRMQQKD</sequence>
<reference evidence="11" key="1">
    <citation type="submission" date="2023-10" db="EMBL/GenBank/DDBJ databases">
        <authorList>
            <person name="Chen Y."/>
            <person name="Shah S."/>
            <person name="Dougan E. K."/>
            <person name="Thang M."/>
            <person name="Chan C."/>
        </authorList>
    </citation>
    <scope>NUCLEOTIDE SEQUENCE [LARGE SCALE GENOMIC DNA]</scope>
</reference>
<dbReference type="PANTHER" id="PTHR48418">
    <property type="entry name" value="TRNA WYBUTOSINE-SYNTHESIZING PROTEIN 3"/>
    <property type="match status" value="1"/>
</dbReference>
<keyword evidence="4" id="KW-0808">Transferase</keyword>
<proteinExistence type="inferred from homology"/>
<organism evidence="11 12">
    <name type="scientific">Prorocentrum cordatum</name>
    <dbReference type="NCBI Taxonomy" id="2364126"/>
    <lineage>
        <taxon>Eukaryota</taxon>
        <taxon>Sar</taxon>
        <taxon>Alveolata</taxon>
        <taxon>Dinophyceae</taxon>
        <taxon>Prorocentrales</taxon>
        <taxon>Prorocentraceae</taxon>
        <taxon>Prorocentrum</taxon>
    </lineage>
</organism>
<keyword evidence="6" id="KW-0819">tRNA processing</keyword>
<dbReference type="InterPro" id="IPR036602">
    <property type="entry name" value="tRNA_yW-synthesising-like_sf"/>
</dbReference>
<feature type="domain" description="tRNA wybutosine-synthesizing protein" evidence="10">
    <location>
        <begin position="18"/>
        <end position="261"/>
    </location>
</feature>
<dbReference type="Pfam" id="PF02676">
    <property type="entry name" value="TYW3"/>
    <property type="match status" value="1"/>
</dbReference>